<dbReference type="Pfam" id="PF05857">
    <property type="entry name" value="TraX"/>
    <property type="match status" value="1"/>
</dbReference>
<keyword evidence="1" id="KW-1133">Transmembrane helix</keyword>
<dbReference type="EMBL" id="BAABLW010000007">
    <property type="protein sequence ID" value="GAA4923728.1"/>
    <property type="molecule type" value="Genomic_DNA"/>
</dbReference>
<feature type="transmembrane region" description="Helical" evidence="1">
    <location>
        <begin position="69"/>
        <end position="88"/>
    </location>
</feature>
<feature type="transmembrane region" description="Helical" evidence="1">
    <location>
        <begin position="17"/>
        <end position="34"/>
    </location>
</feature>
<organism evidence="2 3">
    <name type="scientific">Nesterenkonia rhizosphaerae</name>
    <dbReference type="NCBI Taxonomy" id="1348272"/>
    <lineage>
        <taxon>Bacteria</taxon>
        <taxon>Bacillati</taxon>
        <taxon>Actinomycetota</taxon>
        <taxon>Actinomycetes</taxon>
        <taxon>Micrococcales</taxon>
        <taxon>Micrococcaceae</taxon>
        <taxon>Nesterenkonia</taxon>
    </lineage>
</organism>
<evidence type="ECO:0000313" key="2">
    <source>
        <dbReference type="EMBL" id="GAA4923728.1"/>
    </source>
</evidence>
<keyword evidence="3" id="KW-1185">Reference proteome</keyword>
<keyword evidence="1" id="KW-0812">Transmembrane</keyword>
<reference evidence="3" key="1">
    <citation type="journal article" date="2019" name="Int. J. Syst. Evol. Microbiol.">
        <title>The Global Catalogue of Microorganisms (GCM) 10K type strain sequencing project: providing services to taxonomists for standard genome sequencing and annotation.</title>
        <authorList>
            <consortium name="The Broad Institute Genomics Platform"/>
            <consortium name="The Broad Institute Genome Sequencing Center for Infectious Disease"/>
            <person name="Wu L."/>
            <person name="Ma J."/>
        </authorList>
    </citation>
    <scope>NUCLEOTIDE SEQUENCE [LARGE SCALE GENOMIC DNA]</scope>
    <source>
        <strain evidence="3">JCM 19129</strain>
    </source>
</reference>
<keyword evidence="1" id="KW-0472">Membrane</keyword>
<evidence type="ECO:0000256" key="1">
    <source>
        <dbReference type="SAM" id="Phobius"/>
    </source>
</evidence>
<dbReference type="RefSeq" id="WP_345477970.1">
    <property type="nucleotide sequence ID" value="NZ_BAABLW010000007.1"/>
</dbReference>
<sequence length="215" mass="23646">MKPLDVVLGQRRSQPMMLLKLTAVITMILDHVGFVYDIDALRIVGRFAFPAFAYLLVTGFQHTSSRRRYLVRLLVFAVFAQVPYYLLFEYGHQLNILFTLALGLCALSALGRPGVVPLVVIPVAFLGSFAVEYGAYGLLLIMIIYWLYRRPLLLCAAACLLTCLSTVLLFAPTQYFAALALPLVLLLARHTGSLTLPKHLLLGLPAAPGRAPAAD</sequence>
<feature type="transmembrane region" description="Helical" evidence="1">
    <location>
        <begin position="151"/>
        <end position="170"/>
    </location>
</feature>
<evidence type="ECO:0000313" key="3">
    <source>
        <dbReference type="Proteomes" id="UP001500368"/>
    </source>
</evidence>
<dbReference type="InterPro" id="IPR008875">
    <property type="entry name" value="TraX"/>
</dbReference>
<protein>
    <recommendedName>
        <fullName evidence="4">Conjugal transfer protein TraX</fullName>
    </recommendedName>
</protein>
<proteinExistence type="predicted"/>
<feature type="transmembrane region" description="Helical" evidence="1">
    <location>
        <begin position="118"/>
        <end position="145"/>
    </location>
</feature>
<name>A0ABP9G024_9MICC</name>
<dbReference type="Proteomes" id="UP001500368">
    <property type="component" value="Unassembled WGS sequence"/>
</dbReference>
<accession>A0ABP9G024</accession>
<evidence type="ECO:0008006" key="4">
    <source>
        <dbReference type="Google" id="ProtNLM"/>
    </source>
</evidence>
<feature type="transmembrane region" description="Helical" evidence="1">
    <location>
        <begin position="40"/>
        <end position="57"/>
    </location>
</feature>
<gene>
    <name evidence="2" type="ORF">GCM10025790_21110</name>
</gene>
<feature type="transmembrane region" description="Helical" evidence="1">
    <location>
        <begin position="94"/>
        <end position="111"/>
    </location>
</feature>
<comment type="caution">
    <text evidence="2">The sequence shown here is derived from an EMBL/GenBank/DDBJ whole genome shotgun (WGS) entry which is preliminary data.</text>
</comment>